<dbReference type="PROSITE" id="PS00626">
    <property type="entry name" value="RCC1_2"/>
    <property type="match status" value="1"/>
</dbReference>
<feature type="repeat" description="RCC1" evidence="3">
    <location>
        <begin position="57"/>
        <end position="112"/>
    </location>
</feature>
<sequence>MIAMIATILYLCMRSLESDSRLAVRACNEEGWAEWSRASLIFLQEVIGEEEGDKVWGSLLTWGASEDGRLGKGLEALDRPACPELSPVPGFEDCRLSCVAVGAHTAVLTSSDRLFLWGSFLPTDDTEDEVDMLLEPQEQALDFVPHRVSCGRFCTAVLSAEGSCFVWGPNEAYQCGLPEDSLVKSLTRLKVPKEEPLVQVEFGEFHGVGLTASGHVLRWGQEQGPDVPLARQALDDPKTRGYLPKSINLNQPSPMLLECRHPVKFVAAGGYHSALVTTCGQLYLWGSNSYGQLGLGLKRDELAFAGQPRPVDVEGALSVGDVSHASPVVAGVSLGGLHSAFLDAQGAVYTFGDNRRGQCGQGEVTQLSAPERLQELPRADGVSCGGFFSFFQVADDLYACGWGKEGCLGFGQLCKKQLRVRRVPPPQRGRWLQLRAGPSHVAAIVADPK</sequence>
<evidence type="ECO:0000256" key="2">
    <source>
        <dbReference type="ARBA" id="ARBA00022737"/>
    </source>
</evidence>
<evidence type="ECO:0000256" key="1">
    <source>
        <dbReference type="ARBA" id="ARBA00022658"/>
    </source>
</evidence>
<keyword evidence="2" id="KW-0677">Repeat</keyword>
<dbReference type="SUPFAM" id="SSF50985">
    <property type="entry name" value="RCC1/BLIP-II"/>
    <property type="match status" value="1"/>
</dbReference>
<evidence type="ECO:0000313" key="6">
    <source>
        <dbReference type="EMBL" id="CAK9064333.1"/>
    </source>
</evidence>
<comment type="caution">
    <text evidence="6">The sequence shown here is derived from an EMBL/GenBank/DDBJ whole genome shotgun (WGS) entry which is preliminary data.</text>
</comment>
<evidence type="ECO:0000256" key="3">
    <source>
        <dbReference type="PROSITE-ProRule" id="PRU00235"/>
    </source>
</evidence>
<dbReference type="PROSITE" id="PS50012">
    <property type="entry name" value="RCC1_3"/>
    <property type="match status" value="5"/>
</dbReference>
<evidence type="ECO:0000259" key="5">
    <source>
        <dbReference type="Pfam" id="PF25390"/>
    </source>
</evidence>
<feature type="repeat" description="RCC1" evidence="3">
    <location>
        <begin position="346"/>
        <end position="395"/>
    </location>
</feature>
<feature type="repeat" description="RCC1" evidence="3">
    <location>
        <begin position="280"/>
        <end position="345"/>
    </location>
</feature>
<feature type="domain" description="RCC1-like" evidence="5">
    <location>
        <begin position="59"/>
        <end position="442"/>
    </location>
</feature>
<dbReference type="InterPro" id="IPR000408">
    <property type="entry name" value="Reg_chr_condens"/>
</dbReference>
<dbReference type="PRINTS" id="PR00633">
    <property type="entry name" value="RCCNDNSATION"/>
</dbReference>
<keyword evidence="4" id="KW-0732">Signal</keyword>
<dbReference type="PANTHER" id="PTHR45982">
    <property type="entry name" value="REGULATOR OF CHROMOSOME CONDENSATION"/>
    <property type="match status" value="1"/>
</dbReference>
<name>A0ABP0NKM2_9DINO</name>
<dbReference type="Pfam" id="PF25390">
    <property type="entry name" value="WD40_RLD"/>
    <property type="match status" value="1"/>
</dbReference>
<dbReference type="InterPro" id="IPR058923">
    <property type="entry name" value="RCC1-like_dom"/>
</dbReference>
<feature type="chain" id="PRO_5045945075" description="RCC1-like domain-containing protein" evidence="4">
    <location>
        <begin position="19"/>
        <end position="449"/>
    </location>
</feature>
<reference evidence="6 7" key="1">
    <citation type="submission" date="2024-02" db="EMBL/GenBank/DDBJ databases">
        <authorList>
            <person name="Chen Y."/>
            <person name="Shah S."/>
            <person name="Dougan E. K."/>
            <person name="Thang M."/>
            <person name="Chan C."/>
        </authorList>
    </citation>
    <scope>NUCLEOTIDE SEQUENCE [LARGE SCALE GENOMIC DNA]</scope>
</reference>
<organism evidence="6 7">
    <name type="scientific">Durusdinium trenchii</name>
    <dbReference type="NCBI Taxonomy" id="1381693"/>
    <lineage>
        <taxon>Eukaryota</taxon>
        <taxon>Sar</taxon>
        <taxon>Alveolata</taxon>
        <taxon>Dinophyceae</taxon>
        <taxon>Suessiales</taxon>
        <taxon>Symbiodiniaceae</taxon>
        <taxon>Durusdinium</taxon>
    </lineage>
</organism>
<protein>
    <recommendedName>
        <fullName evidence="5">RCC1-like domain-containing protein</fullName>
    </recommendedName>
</protein>
<dbReference type="Gene3D" id="2.130.10.30">
    <property type="entry name" value="Regulator of chromosome condensation 1/beta-lactamase-inhibitor protein II"/>
    <property type="match status" value="2"/>
</dbReference>
<keyword evidence="1" id="KW-0344">Guanine-nucleotide releasing factor</keyword>
<evidence type="ECO:0000256" key="4">
    <source>
        <dbReference type="SAM" id="SignalP"/>
    </source>
</evidence>
<dbReference type="Proteomes" id="UP001642484">
    <property type="component" value="Unassembled WGS sequence"/>
</dbReference>
<dbReference type="InterPro" id="IPR051553">
    <property type="entry name" value="Ran_GTPase-activating"/>
</dbReference>
<accession>A0ABP0NKM2</accession>
<feature type="repeat" description="RCC1" evidence="3">
    <location>
        <begin position="214"/>
        <end position="279"/>
    </location>
</feature>
<dbReference type="PANTHER" id="PTHR45982:SF1">
    <property type="entry name" value="REGULATOR OF CHROMOSOME CONDENSATION"/>
    <property type="match status" value="1"/>
</dbReference>
<proteinExistence type="predicted"/>
<feature type="signal peptide" evidence="4">
    <location>
        <begin position="1"/>
        <end position="18"/>
    </location>
</feature>
<keyword evidence="7" id="KW-1185">Reference proteome</keyword>
<dbReference type="InterPro" id="IPR009091">
    <property type="entry name" value="RCC1/BLIP-II"/>
</dbReference>
<dbReference type="EMBL" id="CAXAMN010021895">
    <property type="protein sequence ID" value="CAK9064333.1"/>
    <property type="molecule type" value="Genomic_DNA"/>
</dbReference>
<feature type="repeat" description="RCC1" evidence="3">
    <location>
        <begin position="162"/>
        <end position="213"/>
    </location>
</feature>
<gene>
    <name evidence="6" type="ORF">CCMP2556_LOCUS31605</name>
</gene>
<evidence type="ECO:0000313" key="7">
    <source>
        <dbReference type="Proteomes" id="UP001642484"/>
    </source>
</evidence>